<dbReference type="Proteomes" id="UP000490060">
    <property type="component" value="Unassembled WGS sequence"/>
</dbReference>
<protein>
    <recommendedName>
        <fullName evidence="3">HTH cro/C1-type domain-containing protein</fullName>
    </recommendedName>
</protein>
<sequence>MKANINTNFVLKQTVLSKLSDSVLIAKIVDATGLAFLTIQRQISSNHKNLTHYNVLFTISEHLDIPINELVEKSSL</sequence>
<proteinExistence type="predicted"/>
<accession>A0A2I2MA68</accession>
<evidence type="ECO:0008006" key="3">
    <source>
        <dbReference type="Google" id="ProtNLM"/>
    </source>
</evidence>
<dbReference type="RefSeq" id="WP_172505673.1">
    <property type="nucleotide sequence ID" value="NZ_OENE01000035.1"/>
</dbReference>
<organism evidence="1 2">
    <name type="scientific">Tenacibaculum finnmarkense genomovar ulcerans</name>
    <dbReference type="NCBI Taxonomy" id="2781388"/>
    <lineage>
        <taxon>Bacteria</taxon>
        <taxon>Pseudomonadati</taxon>
        <taxon>Bacteroidota</taxon>
        <taxon>Flavobacteriia</taxon>
        <taxon>Flavobacteriales</taxon>
        <taxon>Flavobacteriaceae</taxon>
        <taxon>Tenacibaculum</taxon>
        <taxon>Tenacibaculum finnmarkense</taxon>
    </lineage>
</organism>
<reference evidence="1 2" key="1">
    <citation type="submission" date="2017-11" db="EMBL/GenBank/DDBJ databases">
        <authorList>
            <person name="Duchaud E."/>
        </authorList>
    </citation>
    <scope>NUCLEOTIDE SEQUENCE [LARGE SCALE GENOMIC DNA]</scope>
    <source>
        <strain evidence="1 2">TNO010</strain>
    </source>
</reference>
<dbReference type="AlphaFoldDB" id="A0A2I2MA68"/>
<dbReference type="EMBL" id="OENE01000035">
    <property type="protein sequence ID" value="SOU89432.1"/>
    <property type="molecule type" value="Genomic_DNA"/>
</dbReference>
<evidence type="ECO:0000313" key="1">
    <source>
        <dbReference type="EMBL" id="SOU89432.1"/>
    </source>
</evidence>
<gene>
    <name evidence="1" type="ORF">TNO010_400006</name>
</gene>
<evidence type="ECO:0000313" key="2">
    <source>
        <dbReference type="Proteomes" id="UP000490060"/>
    </source>
</evidence>
<name>A0A2I2MA68_9FLAO</name>